<evidence type="ECO:0000259" key="4">
    <source>
        <dbReference type="Pfam" id="PF03328"/>
    </source>
</evidence>
<dbReference type="InterPro" id="IPR011206">
    <property type="entry name" value="Citrate_lyase_beta/mcl1/mcl2"/>
</dbReference>
<sequence length="294" mass="29885">MTPTATTDPAGSLDLVALYVPGDRPARYDKALAAPADVVILDLEDAVPATGKDDARAAARDWLSALHPTSRTRVSVRINAVGTAAGDADLAALACVTGLHSVRVPKVESPADVARVVAALGPVPVHALLESAAGVEAAAAIATAPQVAALALGEADLRSDLGVTADAGLAWSRSRVVVAARAAGLPAPMMSAWTDLADTDGLVASCRTGRAMGFLGRTAIHPKQIEPILSGFAPSTEEVAAAEELLDSLATAEASGRAVAVTTTGRMVDPAMIRGAQRTLAVHTHVRQRLGNPS</sequence>
<evidence type="ECO:0000256" key="2">
    <source>
        <dbReference type="ARBA" id="ARBA00022723"/>
    </source>
</evidence>
<gene>
    <name evidence="5" type="ORF">OG994_12415</name>
</gene>
<dbReference type="EMBL" id="CP108084">
    <property type="protein sequence ID" value="WUP52265.1"/>
    <property type="molecule type" value="Genomic_DNA"/>
</dbReference>
<evidence type="ECO:0000313" key="5">
    <source>
        <dbReference type="EMBL" id="WUP52265.1"/>
    </source>
</evidence>
<dbReference type="InterPro" id="IPR005000">
    <property type="entry name" value="Aldolase/citrate-lyase_domain"/>
</dbReference>
<feature type="domain" description="HpcH/HpaI aldolase/citrate lyase" evidence="4">
    <location>
        <begin position="17"/>
        <end position="222"/>
    </location>
</feature>
<dbReference type="PANTHER" id="PTHR32308">
    <property type="entry name" value="LYASE BETA SUBUNIT, PUTATIVE (AFU_ORTHOLOGUE AFUA_4G13030)-RELATED"/>
    <property type="match status" value="1"/>
</dbReference>
<reference evidence="5" key="1">
    <citation type="submission" date="2022-10" db="EMBL/GenBank/DDBJ databases">
        <title>The complete genomes of actinobacterial strains from the NBC collection.</title>
        <authorList>
            <person name="Joergensen T.S."/>
            <person name="Alvarez Arevalo M."/>
            <person name="Sterndorff E.B."/>
            <person name="Faurdal D."/>
            <person name="Vuksanovic O."/>
            <person name="Mourched A.-S."/>
            <person name="Charusanti P."/>
            <person name="Shaw S."/>
            <person name="Blin K."/>
            <person name="Weber T."/>
        </authorList>
    </citation>
    <scope>NUCLEOTIDE SEQUENCE</scope>
    <source>
        <strain evidence="5">NBC_00256</strain>
    </source>
</reference>
<dbReference type="PANTHER" id="PTHR32308:SF10">
    <property type="entry name" value="CITRATE LYASE SUBUNIT BETA"/>
    <property type="match status" value="1"/>
</dbReference>
<keyword evidence="2" id="KW-0479">Metal-binding</keyword>
<keyword evidence="3" id="KW-0460">Magnesium</keyword>
<name>A0ABZ1SCT9_9ACTN</name>
<dbReference type="InterPro" id="IPR040442">
    <property type="entry name" value="Pyrv_kinase-like_dom_sf"/>
</dbReference>
<comment type="cofactor">
    <cofactor evidence="1">
        <name>Mg(2+)</name>
        <dbReference type="ChEBI" id="CHEBI:18420"/>
    </cofactor>
</comment>
<evidence type="ECO:0000313" key="6">
    <source>
        <dbReference type="Proteomes" id="UP001432190"/>
    </source>
</evidence>
<keyword evidence="6" id="KW-1185">Reference proteome</keyword>
<proteinExistence type="predicted"/>
<dbReference type="Gene3D" id="3.20.20.60">
    <property type="entry name" value="Phosphoenolpyruvate-binding domains"/>
    <property type="match status" value="1"/>
</dbReference>
<evidence type="ECO:0000256" key="1">
    <source>
        <dbReference type="ARBA" id="ARBA00001946"/>
    </source>
</evidence>
<dbReference type="RefSeq" id="WP_328853326.1">
    <property type="nucleotide sequence ID" value="NZ_CP108084.1"/>
</dbReference>
<dbReference type="PIRSF" id="PIRSF015582">
    <property type="entry name" value="Cit_lyase_B"/>
    <property type="match status" value="1"/>
</dbReference>
<protein>
    <submittedName>
        <fullName evidence="5">CoA ester lyase</fullName>
    </submittedName>
</protein>
<accession>A0ABZ1SCT9</accession>
<organism evidence="5 6">
    <name type="scientific">Micromonospora globbae</name>
    <dbReference type="NCBI Taxonomy" id="1894969"/>
    <lineage>
        <taxon>Bacteria</taxon>
        <taxon>Bacillati</taxon>
        <taxon>Actinomycetota</taxon>
        <taxon>Actinomycetes</taxon>
        <taxon>Micromonosporales</taxon>
        <taxon>Micromonosporaceae</taxon>
        <taxon>Micromonospora</taxon>
    </lineage>
</organism>
<dbReference type="InterPro" id="IPR015813">
    <property type="entry name" value="Pyrv/PenolPyrv_kinase-like_dom"/>
</dbReference>
<dbReference type="Proteomes" id="UP001432190">
    <property type="component" value="Chromosome"/>
</dbReference>
<dbReference type="SUPFAM" id="SSF51621">
    <property type="entry name" value="Phosphoenolpyruvate/pyruvate domain"/>
    <property type="match status" value="1"/>
</dbReference>
<keyword evidence="5" id="KW-0456">Lyase</keyword>
<dbReference type="Pfam" id="PF03328">
    <property type="entry name" value="HpcH_HpaI"/>
    <property type="match status" value="1"/>
</dbReference>
<evidence type="ECO:0000256" key="3">
    <source>
        <dbReference type="ARBA" id="ARBA00022842"/>
    </source>
</evidence>
<dbReference type="GO" id="GO:0016829">
    <property type="term" value="F:lyase activity"/>
    <property type="evidence" value="ECO:0007669"/>
    <property type="project" value="UniProtKB-KW"/>
</dbReference>